<evidence type="ECO:0000313" key="5">
    <source>
        <dbReference type="EMBL" id="TKV61371.1"/>
    </source>
</evidence>
<dbReference type="SUPFAM" id="SSF54197">
    <property type="entry name" value="HIT-like"/>
    <property type="match status" value="1"/>
</dbReference>
<dbReference type="PANTHER" id="PTHR23089">
    <property type="entry name" value="HISTIDINE TRIAD HIT PROTEIN"/>
    <property type="match status" value="1"/>
</dbReference>
<dbReference type="Gene3D" id="3.30.428.10">
    <property type="entry name" value="HIT-like"/>
    <property type="match status" value="1"/>
</dbReference>
<proteinExistence type="predicted"/>
<dbReference type="CDD" id="cd01276">
    <property type="entry name" value="PKCI_related"/>
    <property type="match status" value="1"/>
</dbReference>
<dbReference type="PROSITE" id="PS51084">
    <property type="entry name" value="HIT_2"/>
    <property type="match status" value="1"/>
</dbReference>
<name>A0A4U6QLX9_9ACTN</name>
<evidence type="ECO:0000256" key="3">
    <source>
        <dbReference type="PROSITE-ProRule" id="PRU00464"/>
    </source>
</evidence>
<accession>A0A4U6QLX9</accession>
<evidence type="ECO:0000259" key="4">
    <source>
        <dbReference type="PROSITE" id="PS51084"/>
    </source>
</evidence>
<evidence type="ECO:0000313" key="6">
    <source>
        <dbReference type="Proteomes" id="UP000306985"/>
    </source>
</evidence>
<feature type="domain" description="HIT" evidence="4">
    <location>
        <begin position="8"/>
        <end position="117"/>
    </location>
</feature>
<gene>
    <name evidence="5" type="ORF">FDO65_07200</name>
</gene>
<dbReference type="AlphaFoldDB" id="A0A4U6QLX9"/>
<feature type="short sequence motif" description="Histidine triad motif" evidence="2 3">
    <location>
        <begin position="101"/>
        <end position="105"/>
    </location>
</feature>
<keyword evidence="6" id="KW-1185">Reference proteome</keyword>
<dbReference type="GO" id="GO:0003824">
    <property type="term" value="F:catalytic activity"/>
    <property type="evidence" value="ECO:0007669"/>
    <property type="project" value="InterPro"/>
</dbReference>
<dbReference type="Pfam" id="PF01230">
    <property type="entry name" value="HIT"/>
    <property type="match status" value="1"/>
</dbReference>
<sequence>MTTNSDCLFCGIVTGRIPADLVARGERAVAFRDINPQAPTHVLVVPADHYENAAELAAADPEMLAEVFTVADDVARAEGLTESGYRGVLNTGAGVGQSVFHAHLHVLGGRPMGWPPG</sequence>
<dbReference type="EMBL" id="SZZH01000001">
    <property type="protein sequence ID" value="TKV61371.1"/>
    <property type="molecule type" value="Genomic_DNA"/>
</dbReference>
<dbReference type="InterPro" id="IPR011146">
    <property type="entry name" value="HIT-like"/>
</dbReference>
<comment type="caution">
    <text evidence="5">The sequence shown here is derived from an EMBL/GenBank/DDBJ whole genome shotgun (WGS) entry which is preliminary data.</text>
</comment>
<evidence type="ECO:0000256" key="1">
    <source>
        <dbReference type="PIRSR" id="PIRSR601310-1"/>
    </source>
</evidence>
<evidence type="ECO:0000256" key="2">
    <source>
        <dbReference type="PIRSR" id="PIRSR601310-3"/>
    </source>
</evidence>
<dbReference type="Proteomes" id="UP000306985">
    <property type="component" value="Unassembled WGS sequence"/>
</dbReference>
<protein>
    <submittedName>
        <fullName evidence="5">Histidine triad nucleotide-binding protein</fullName>
    </submittedName>
</protein>
<dbReference type="RefSeq" id="WP_137448675.1">
    <property type="nucleotide sequence ID" value="NZ_SZZH01000001.1"/>
</dbReference>
<organism evidence="5 6">
    <name type="scientific">Nakamurella flava</name>
    <dbReference type="NCBI Taxonomy" id="2576308"/>
    <lineage>
        <taxon>Bacteria</taxon>
        <taxon>Bacillati</taxon>
        <taxon>Actinomycetota</taxon>
        <taxon>Actinomycetes</taxon>
        <taxon>Nakamurellales</taxon>
        <taxon>Nakamurellaceae</taxon>
        <taxon>Nakamurella</taxon>
    </lineage>
</organism>
<feature type="active site" description="Tele-AMP-histidine intermediate" evidence="1">
    <location>
        <position position="103"/>
    </location>
</feature>
<dbReference type="PRINTS" id="PR00332">
    <property type="entry name" value="HISTRIAD"/>
</dbReference>
<dbReference type="InterPro" id="IPR036265">
    <property type="entry name" value="HIT-like_sf"/>
</dbReference>
<dbReference type="OrthoDB" id="9784774at2"/>
<dbReference type="InterPro" id="IPR001310">
    <property type="entry name" value="Histidine_triad_HIT"/>
</dbReference>
<reference evidence="5 6" key="1">
    <citation type="submission" date="2019-05" db="EMBL/GenBank/DDBJ databases">
        <title>Nakamurella sp. N5BH11, whole genome shotgun sequence.</title>
        <authorList>
            <person name="Tuo L."/>
        </authorList>
    </citation>
    <scope>NUCLEOTIDE SEQUENCE [LARGE SCALE GENOMIC DNA]</scope>
    <source>
        <strain evidence="5 6">N5BH11</strain>
    </source>
</reference>